<organism evidence="1">
    <name type="scientific">Notodromas monacha</name>
    <dbReference type="NCBI Taxonomy" id="399045"/>
    <lineage>
        <taxon>Eukaryota</taxon>
        <taxon>Metazoa</taxon>
        <taxon>Ecdysozoa</taxon>
        <taxon>Arthropoda</taxon>
        <taxon>Crustacea</taxon>
        <taxon>Oligostraca</taxon>
        <taxon>Ostracoda</taxon>
        <taxon>Podocopa</taxon>
        <taxon>Podocopida</taxon>
        <taxon>Cypridocopina</taxon>
        <taxon>Cypridoidea</taxon>
        <taxon>Cyprididae</taxon>
        <taxon>Notodromas</taxon>
    </lineage>
</organism>
<dbReference type="PRINTS" id="PR00449">
    <property type="entry name" value="RASTRNSFRMNG"/>
</dbReference>
<accession>A0A7R9GHN3</accession>
<dbReference type="Proteomes" id="UP000678499">
    <property type="component" value="Unassembled WGS sequence"/>
</dbReference>
<sequence length="105" mass="11788">MAHQQQQQRSKGAKVNDNVRELKVVLVGDKRVGKTAVIQQLVYERFLDCYTPTNFDTYGRQCEVGGWLVNFALWDTSDVVGRGPKRGSSSIRLKPDPKTCCISEA</sequence>
<dbReference type="SUPFAM" id="SSF52540">
    <property type="entry name" value="P-loop containing nucleoside triphosphate hydrolases"/>
    <property type="match status" value="1"/>
</dbReference>
<evidence type="ECO:0000313" key="2">
    <source>
        <dbReference type="Proteomes" id="UP000678499"/>
    </source>
</evidence>
<dbReference type="Gene3D" id="3.40.50.300">
    <property type="entry name" value="P-loop containing nucleotide triphosphate hydrolases"/>
    <property type="match status" value="1"/>
</dbReference>
<reference evidence="1" key="1">
    <citation type="submission" date="2020-11" db="EMBL/GenBank/DDBJ databases">
        <authorList>
            <person name="Tran Van P."/>
        </authorList>
    </citation>
    <scope>NUCLEOTIDE SEQUENCE</scope>
</reference>
<dbReference type="InterPro" id="IPR001806">
    <property type="entry name" value="Small_GTPase"/>
</dbReference>
<evidence type="ECO:0000313" key="1">
    <source>
        <dbReference type="EMBL" id="CAD7282852.1"/>
    </source>
</evidence>
<dbReference type="Pfam" id="PF00071">
    <property type="entry name" value="Ras"/>
    <property type="match status" value="1"/>
</dbReference>
<gene>
    <name evidence="1" type="ORF">NMOB1V02_LOCUS10470</name>
</gene>
<dbReference type="OrthoDB" id="6378925at2759"/>
<protein>
    <submittedName>
        <fullName evidence="1">Uncharacterized protein</fullName>
    </submittedName>
</protein>
<dbReference type="EMBL" id="OA886451">
    <property type="protein sequence ID" value="CAD7282852.1"/>
    <property type="molecule type" value="Genomic_DNA"/>
</dbReference>
<proteinExistence type="predicted"/>
<feature type="non-terminal residue" evidence="1">
    <location>
        <position position="1"/>
    </location>
</feature>
<dbReference type="EMBL" id="CAJPEX010004414">
    <property type="protein sequence ID" value="CAG0923004.1"/>
    <property type="molecule type" value="Genomic_DNA"/>
</dbReference>
<name>A0A7R9GHN3_9CRUS</name>
<keyword evidence="2" id="KW-1185">Reference proteome</keyword>
<dbReference type="AlphaFoldDB" id="A0A7R9GHN3"/>
<dbReference type="GO" id="GO:0003924">
    <property type="term" value="F:GTPase activity"/>
    <property type="evidence" value="ECO:0007669"/>
    <property type="project" value="InterPro"/>
</dbReference>
<dbReference type="GO" id="GO:0005525">
    <property type="term" value="F:GTP binding"/>
    <property type="evidence" value="ECO:0007669"/>
    <property type="project" value="InterPro"/>
</dbReference>
<dbReference type="InterPro" id="IPR027417">
    <property type="entry name" value="P-loop_NTPase"/>
</dbReference>